<dbReference type="FunFam" id="3.40.50.620:FF:000002">
    <property type="entry name" value="Sulfate adenylyltransferase subunit 2"/>
    <property type="match status" value="1"/>
</dbReference>
<comment type="similarity">
    <text evidence="1">Belongs to the PAPS reductase family. CysD subfamily.</text>
</comment>
<dbReference type="EMBL" id="CP002189">
    <property type="protein sequence ID" value="ADV33570.1"/>
    <property type="molecule type" value="Genomic_DNA"/>
</dbReference>
<evidence type="ECO:0000313" key="12">
    <source>
        <dbReference type="Proteomes" id="UP000007464"/>
    </source>
</evidence>
<dbReference type="NCBIfam" id="NF009214">
    <property type="entry name" value="PRK12563.1"/>
    <property type="match status" value="1"/>
</dbReference>
<keyword evidence="6" id="KW-0547">Nucleotide-binding</keyword>
<keyword evidence="7" id="KW-0067">ATP-binding</keyword>
<evidence type="ECO:0000256" key="7">
    <source>
        <dbReference type="ARBA" id="ARBA00022840"/>
    </source>
</evidence>
<evidence type="ECO:0000256" key="3">
    <source>
        <dbReference type="ARBA" id="ARBA00022004"/>
    </source>
</evidence>
<evidence type="ECO:0000256" key="4">
    <source>
        <dbReference type="ARBA" id="ARBA00022679"/>
    </source>
</evidence>
<evidence type="ECO:0000259" key="10">
    <source>
        <dbReference type="Pfam" id="PF01507"/>
    </source>
</evidence>
<dbReference type="RefSeq" id="WP_013516495.1">
    <property type="nucleotide sequence ID" value="NC_014909.2"/>
</dbReference>
<dbReference type="Gene3D" id="3.40.50.620">
    <property type="entry name" value="HUPs"/>
    <property type="match status" value="1"/>
</dbReference>
<evidence type="ECO:0000256" key="5">
    <source>
        <dbReference type="ARBA" id="ARBA00022695"/>
    </source>
</evidence>
<dbReference type="NCBIfam" id="NF003587">
    <property type="entry name" value="PRK05253.1"/>
    <property type="match status" value="1"/>
</dbReference>
<keyword evidence="5 11" id="KW-0548">Nucleotidyltransferase</keyword>
<organism evidence="11 12">
    <name type="scientific">Blochmanniella vafra (strain BVAF)</name>
    <dbReference type="NCBI Taxonomy" id="859654"/>
    <lineage>
        <taxon>Bacteria</taxon>
        <taxon>Pseudomonadati</taxon>
        <taxon>Pseudomonadota</taxon>
        <taxon>Gammaproteobacteria</taxon>
        <taxon>Enterobacterales</taxon>
        <taxon>Enterobacteriaceae</taxon>
        <taxon>ant endosymbionts</taxon>
        <taxon>Candidatus Blochmanniella</taxon>
    </lineage>
</organism>
<dbReference type="SUPFAM" id="SSF52402">
    <property type="entry name" value="Adenine nucleotide alpha hydrolases-like"/>
    <property type="match status" value="1"/>
</dbReference>
<feature type="domain" description="Phosphoadenosine phosphosulphate reductase" evidence="10">
    <location>
        <begin position="31"/>
        <end position="259"/>
    </location>
</feature>
<name>E8Q5S3_BLOVB</name>
<dbReference type="Proteomes" id="UP000007464">
    <property type="component" value="Chromosome"/>
</dbReference>
<dbReference type="GO" id="GO:0004781">
    <property type="term" value="F:sulfate adenylyltransferase (ATP) activity"/>
    <property type="evidence" value="ECO:0007669"/>
    <property type="project" value="UniProtKB-EC"/>
</dbReference>
<dbReference type="HOGENOM" id="CLU_043026_0_0_6"/>
<dbReference type="Pfam" id="PF01507">
    <property type="entry name" value="PAPS_reduct"/>
    <property type="match status" value="1"/>
</dbReference>
<protein>
    <recommendedName>
        <fullName evidence="3">Sulfate adenylyltransferase subunit 2</fullName>
        <ecNumber evidence="2">2.7.7.4</ecNumber>
    </recommendedName>
    <alternativeName>
        <fullName evidence="8">ATP-sulfurylase small subunit</fullName>
    </alternativeName>
    <alternativeName>
        <fullName evidence="9">Sulfate adenylate transferase</fullName>
    </alternativeName>
</protein>
<accession>E8Q5S3</accession>
<dbReference type="STRING" id="859654.BVAF_163"/>
<dbReference type="GO" id="GO:0000103">
    <property type="term" value="P:sulfate assimilation"/>
    <property type="evidence" value="ECO:0007669"/>
    <property type="project" value="InterPro"/>
</dbReference>
<dbReference type="InterPro" id="IPR050128">
    <property type="entry name" value="Sulfate_adenylyltrnsfr_sub2"/>
</dbReference>
<evidence type="ECO:0000256" key="6">
    <source>
        <dbReference type="ARBA" id="ARBA00022741"/>
    </source>
</evidence>
<evidence type="ECO:0000256" key="9">
    <source>
        <dbReference type="ARBA" id="ARBA00031812"/>
    </source>
</evidence>
<dbReference type="PANTHER" id="PTHR43196:SF1">
    <property type="entry name" value="SULFATE ADENYLYLTRANSFERASE SUBUNIT 2"/>
    <property type="match status" value="1"/>
</dbReference>
<evidence type="ECO:0000313" key="11">
    <source>
        <dbReference type="EMBL" id="ADV33570.1"/>
    </source>
</evidence>
<reference evidence="11 12" key="1">
    <citation type="journal article" date="2010" name="BMC Genomics">
        <title>Unprecedented loss of ammonia assimilation capability in a urease-encoding bacterial mutualist.</title>
        <authorList>
            <person name="Williams L.E."/>
            <person name="Wernegreen J.J."/>
        </authorList>
    </citation>
    <scope>NUCLEOTIDE SEQUENCE [LARGE SCALE GENOMIC DNA]</scope>
    <source>
        <strain evidence="11 12">BVAF</strain>
    </source>
</reference>
<dbReference type="InterPro" id="IPR002500">
    <property type="entry name" value="PAPS_reduct_dom"/>
</dbReference>
<dbReference type="EC" id="2.7.7.4" evidence="2"/>
<proteinExistence type="inferred from homology"/>
<sequence length="305" mass="35697">MLQNQKCITYLNQLESESVYIIREVASEFRNPVMLYSIGKDSSVMLHLARKAFYPCSRLPFPLLHIDTGWKFRDMYIFRDNIAKSSDVDLLIYKNQEGISMGIDPFVHGSSKYTSIMKTESLKKALNKYGFDAAFGGARRDEEKIRSKERIFSFRDKFHVWNPKNQRPELWSKYNGRINSGESIRVFPLSNWTELDVWQYIFFEKIDVVPLYLAKSRPVLHRNGNLIMVDDNRIELKSEEIIKNRMIRFRTLGCWPLTGAIESEAETLPKVIKEMLLSTKSERSGRVIDFDQVGSMETKKRQGYF</sequence>
<evidence type="ECO:0000256" key="2">
    <source>
        <dbReference type="ARBA" id="ARBA00012391"/>
    </source>
</evidence>
<dbReference type="NCBIfam" id="TIGR02039">
    <property type="entry name" value="CysD"/>
    <property type="match status" value="1"/>
</dbReference>
<keyword evidence="4" id="KW-0808">Transferase</keyword>
<gene>
    <name evidence="11" type="primary">cysD</name>
    <name evidence="11" type="ordered locus">BVAF_163</name>
</gene>
<dbReference type="PIRSF" id="PIRSF002936">
    <property type="entry name" value="CysDAde_trans"/>
    <property type="match status" value="1"/>
</dbReference>
<dbReference type="OrthoDB" id="9772604at2"/>
<dbReference type="GO" id="GO:0005524">
    <property type="term" value="F:ATP binding"/>
    <property type="evidence" value="ECO:0007669"/>
    <property type="project" value="UniProtKB-KW"/>
</dbReference>
<dbReference type="InterPro" id="IPR011784">
    <property type="entry name" value="SO4_adenylTrfase_ssu"/>
</dbReference>
<dbReference type="PANTHER" id="PTHR43196">
    <property type="entry name" value="SULFATE ADENYLYLTRANSFERASE SUBUNIT 2"/>
    <property type="match status" value="1"/>
</dbReference>
<dbReference type="KEGG" id="bva:BVAF_163"/>
<dbReference type="InterPro" id="IPR014729">
    <property type="entry name" value="Rossmann-like_a/b/a_fold"/>
</dbReference>
<keyword evidence="12" id="KW-1185">Reference proteome</keyword>
<evidence type="ECO:0000256" key="1">
    <source>
        <dbReference type="ARBA" id="ARBA00008885"/>
    </source>
</evidence>
<dbReference type="AlphaFoldDB" id="E8Q5S3"/>
<evidence type="ECO:0000256" key="8">
    <source>
        <dbReference type="ARBA" id="ARBA00030256"/>
    </source>
</evidence>